<name>A0ABX3Z2B9_9STAP</name>
<evidence type="ECO:0000313" key="2">
    <source>
        <dbReference type="Proteomes" id="UP000195208"/>
    </source>
</evidence>
<organism evidence="1 2">
    <name type="scientific">Staphylococcus agnetis</name>
    <dbReference type="NCBI Taxonomy" id="985762"/>
    <lineage>
        <taxon>Bacteria</taxon>
        <taxon>Bacillati</taxon>
        <taxon>Bacillota</taxon>
        <taxon>Bacilli</taxon>
        <taxon>Bacillales</taxon>
        <taxon>Staphylococcaceae</taxon>
        <taxon>Staphylococcus</taxon>
    </lineage>
</organism>
<reference evidence="1 2" key="1">
    <citation type="submission" date="2017-04" db="EMBL/GenBank/DDBJ databases">
        <title>Staphylococcus agnetis, a potential pathogen in the broiler production.</title>
        <authorList>
            <person name="Poulsen L."/>
        </authorList>
    </citation>
    <scope>NUCLEOTIDE SEQUENCE [LARGE SCALE GENOMIC DNA]</scope>
    <source>
        <strain evidence="1 2">723_310714_2_2_spleen</strain>
    </source>
</reference>
<dbReference type="Proteomes" id="UP000195208">
    <property type="component" value="Unassembled WGS sequence"/>
</dbReference>
<protein>
    <submittedName>
        <fullName evidence="1">Uncharacterized protein</fullName>
    </submittedName>
</protein>
<proteinExistence type="predicted"/>
<gene>
    <name evidence="1" type="ORF">B9M88_09890</name>
</gene>
<accession>A0ABX3Z2B9</accession>
<keyword evidence="2" id="KW-1185">Reference proteome</keyword>
<sequence>MNNYNNLTNNNEFNHEEDLAARLIEFIDDIDEKALDNDLYEINAVDYKFVESYEGSKDIEEDIIDLRLNVELKRKKKPKIDDYSEYAKSFNTNRKLSDAEKAGNLHRYFNGDCIG</sequence>
<dbReference type="RefSeq" id="WP_039645078.1">
    <property type="nucleotide sequence ID" value="NZ_JAPTFZ010000006.1"/>
</dbReference>
<dbReference type="EMBL" id="NEFX01000018">
    <property type="protein sequence ID" value="OTW30568.1"/>
    <property type="molecule type" value="Genomic_DNA"/>
</dbReference>
<evidence type="ECO:0000313" key="1">
    <source>
        <dbReference type="EMBL" id="OTW30568.1"/>
    </source>
</evidence>
<comment type="caution">
    <text evidence="1">The sequence shown here is derived from an EMBL/GenBank/DDBJ whole genome shotgun (WGS) entry which is preliminary data.</text>
</comment>
<dbReference type="GeneID" id="41072890"/>